<dbReference type="EMBL" id="NHZO01000154">
    <property type="protein sequence ID" value="PHQ49571.1"/>
    <property type="molecule type" value="Genomic_DNA"/>
</dbReference>
<accession>A0A2G1XEE2</accession>
<proteinExistence type="predicted"/>
<name>A0A2G1XEE2_STRCJ</name>
<protein>
    <submittedName>
        <fullName evidence="1">Uncharacterized protein</fullName>
    </submittedName>
</protein>
<comment type="caution">
    <text evidence="1">The sequence shown here is derived from an EMBL/GenBank/DDBJ whole genome shotgun (WGS) entry which is preliminary data.</text>
</comment>
<dbReference type="OrthoDB" id="3284019at2"/>
<keyword evidence="2" id="KW-1185">Reference proteome</keyword>
<dbReference type="AlphaFoldDB" id="A0A2G1XEE2"/>
<gene>
    <name evidence="1" type="ORF">BLA24_26465</name>
</gene>
<reference evidence="1 2" key="1">
    <citation type="journal article" date="2017" name="Biochemistry">
        <title>Identification of the Biosynthetic Pathway for the Antibiotic Bicyclomycin.</title>
        <authorList>
            <person name="Patteson J."/>
            <person name="Cai W."/>
            <person name="Johnson R.A."/>
            <person name="Santa Maria K."/>
            <person name="Li B."/>
        </authorList>
    </citation>
    <scope>NUCLEOTIDE SEQUENCE [LARGE SCALE GENOMIC DNA]</scope>
    <source>
        <strain evidence="1 2">ATCC 21532</strain>
    </source>
</reference>
<sequence length="346" mass="38188">MLLSLLLVIAVPAFFWIRQKRRAAQSAAQLAAEGWLPPERQNTERSFPDPEADAVVAALARGDWQPAAQALAATGTDWERRSALVGIVAGEAAKDDAWLRAWEAARPGDPAAAVVKASAKVTVAWDIRGAAWAKDTTAEQFAGFHRMLAEAREDFDRAVSLAAPEDPTPYAAQIALYKGLGAPHEEMRKLWAEVTARAPYHFGAHRSALLYWYPRWHGSDELVREFAWGAARTAPPGHLMTLLPLLHWHDHLDDDAPDVAYRSVDLTIMVDAALMDVAACRPDHPRLAEARHFLAFILTTQERYAEAVEQFRRVDGHVGAEPWAYAPEPAEAFCQVRDAAIAGARR</sequence>
<dbReference type="Proteomes" id="UP000222531">
    <property type="component" value="Unassembled WGS sequence"/>
</dbReference>
<evidence type="ECO:0000313" key="1">
    <source>
        <dbReference type="EMBL" id="PHQ49571.1"/>
    </source>
</evidence>
<evidence type="ECO:0000313" key="2">
    <source>
        <dbReference type="Proteomes" id="UP000222531"/>
    </source>
</evidence>
<dbReference type="RefSeq" id="WP_099201514.1">
    <property type="nucleotide sequence ID" value="NZ_JBIRXA010000003.1"/>
</dbReference>
<organism evidence="1 2">
    <name type="scientific">Streptomyces cinnamoneus</name>
    <name type="common">Streptoverticillium cinnamoneum</name>
    <dbReference type="NCBI Taxonomy" id="53446"/>
    <lineage>
        <taxon>Bacteria</taxon>
        <taxon>Bacillati</taxon>
        <taxon>Actinomycetota</taxon>
        <taxon>Actinomycetes</taxon>
        <taxon>Kitasatosporales</taxon>
        <taxon>Streptomycetaceae</taxon>
        <taxon>Streptomyces</taxon>
        <taxon>Streptomyces cinnamoneus group</taxon>
    </lineage>
</organism>